<dbReference type="EMBL" id="JAACNH010000007">
    <property type="protein sequence ID" value="KAG8436419.1"/>
    <property type="molecule type" value="Genomic_DNA"/>
</dbReference>
<name>A0A8T2ITX4_9PIPI</name>
<accession>A0A8T2ITX4</accession>
<comment type="caution">
    <text evidence="2">The sequence shown here is derived from an EMBL/GenBank/DDBJ whole genome shotgun (WGS) entry which is preliminary data.</text>
</comment>
<feature type="compositionally biased region" description="Basic and acidic residues" evidence="1">
    <location>
        <begin position="58"/>
        <end position="67"/>
    </location>
</feature>
<evidence type="ECO:0000313" key="2">
    <source>
        <dbReference type="EMBL" id="KAG8436419.1"/>
    </source>
</evidence>
<evidence type="ECO:0000256" key="1">
    <source>
        <dbReference type="SAM" id="MobiDB-lite"/>
    </source>
</evidence>
<feature type="compositionally biased region" description="Low complexity" evidence="1">
    <location>
        <begin position="72"/>
        <end position="84"/>
    </location>
</feature>
<dbReference type="AlphaFoldDB" id="A0A8T2ITX4"/>
<dbReference type="Proteomes" id="UP000812440">
    <property type="component" value="Chromosome 4"/>
</dbReference>
<keyword evidence="3" id="KW-1185">Reference proteome</keyword>
<organism evidence="2 3">
    <name type="scientific">Hymenochirus boettgeri</name>
    <name type="common">Congo dwarf clawed frog</name>
    <dbReference type="NCBI Taxonomy" id="247094"/>
    <lineage>
        <taxon>Eukaryota</taxon>
        <taxon>Metazoa</taxon>
        <taxon>Chordata</taxon>
        <taxon>Craniata</taxon>
        <taxon>Vertebrata</taxon>
        <taxon>Euteleostomi</taxon>
        <taxon>Amphibia</taxon>
        <taxon>Batrachia</taxon>
        <taxon>Anura</taxon>
        <taxon>Pipoidea</taxon>
        <taxon>Pipidae</taxon>
        <taxon>Pipinae</taxon>
        <taxon>Hymenochirus</taxon>
    </lineage>
</organism>
<proteinExistence type="predicted"/>
<reference evidence="2" key="1">
    <citation type="thesis" date="2020" institute="ProQuest LLC" country="789 East Eisenhower Parkway, Ann Arbor, MI, USA">
        <title>Comparative Genomics and Chromosome Evolution.</title>
        <authorList>
            <person name="Mudd A.B."/>
        </authorList>
    </citation>
    <scope>NUCLEOTIDE SEQUENCE</scope>
    <source>
        <strain evidence="2">Female2</strain>
        <tissue evidence="2">Blood</tissue>
    </source>
</reference>
<protein>
    <submittedName>
        <fullName evidence="2">Uncharacterized protein</fullName>
    </submittedName>
</protein>
<evidence type="ECO:0000313" key="3">
    <source>
        <dbReference type="Proteomes" id="UP000812440"/>
    </source>
</evidence>
<feature type="region of interest" description="Disordered" evidence="1">
    <location>
        <begin position="36"/>
        <end position="98"/>
    </location>
</feature>
<sequence length="98" mass="11705">MSIGDLRLELIQKKLQKFRRDTKDYEMKCFYDWPRERRERRQTRKHDRIPMVTIGKPRGRDRERNTSDAEDSGSMSTSSRGSQSDFLSHGPATHRYTK</sequence>
<gene>
    <name evidence="2" type="ORF">GDO86_007498</name>
</gene>